<dbReference type="PANTHER" id="PTHR45973:SF35">
    <property type="entry name" value="LEUCINE-RICH REPEAT-CONTAINING PROTEIN 43"/>
    <property type="match status" value="1"/>
</dbReference>
<name>A0A1G4I6H1_TRYEQ</name>
<feature type="compositionally biased region" description="Polar residues" evidence="3">
    <location>
        <begin position="560"/>
        <end position="570"/>
    </location>
</feature>
<feature type="region of interest" description="Disordered" evidence="3">
    <location>
        <begin position="685"/>
        <end position="713"/>
    </location>
</feature>
<evidence type="ECO:0000256" key="3">
    <source>
        <dbReference type="SAM" id="MobiDB-lite"/>
    </source>
</evidence>
<proteinExistence type="predicted"/>
<dbReference type="InterPro" id="IPR032675">
    <property type="entry name" value="LRR_dom_sf"/>
</dbReference>
<evidence type="ECO:0000256" key="2">
    <source>
        <dbReference type="ARBA" id="ARBA00022737"/>
    </source>
</evidence>
<dbReference type="AlphaFoldDB" id="A0A1G4I6H1"/>
<feature type="compositionally biased region" description="Polar residues" evidence="3">
    <location>
        <begin position="685"/>
        <end position="702"/>
    </location>
</feature>
<keyword evidence="5" id="KW-1185">Reference proteome</keyword>
<feature type="compositionally biased region" description="Basic and acidic residues" evidence="3">
    <location>
        <begin position="627"/>
        <end position="638"/>
    </location>
</feature>
<dbReference type="InterPro" id="IPR050576">
    <property type="entry name" value="Cilia_flagella_integrity"/>
</dbReference>
<accession>A0A1G4I6H1</accession>
<gene>
    <name evidence="4" type="ORF">TEOVI_000771200</name>
</gene>
<feature type="compositionally biased region" description="Polar residues" evidence="3">
    <location>
        <begin position="580"/>
        <end position="592"/>
    </location>
</feature>
<feature type="compositionally biased region" description="Basic and acidic residues" evidence="3">
    <location>
        <begin position="816"/>
        <end position="829"/>
    </location>
</feature>
<feature type="region of interest" description="Disordered" evidence="3">
    <location>
        <begin position="803"/>
        <end position="843"/>
    </location>
</feature>
<evidence type="ECO:0000256" key="1">
    <source>
        <dbReference type="ARBA" id="ARBA00022614"/>
    </source>
</evidence>
<evidence type="ECO:0000313" key="4">
    <source>
        <dbReference type="EMBL" id="SCU67369.1"/>
    </source>
</evidence>
<feature type="region of interest" description="Disordered" evidence="3">
    <location>
        <begin position="750"/>
        <end position="776"/>
    </location>
</feature>
<protein>
    <submittedName>
        <fullName evidence="4">Leucine-rich repeat protein (LRRP), putative</fullName>
    </submittedName>
</protein>
<feature type="region of interest" description="Disordered" evidence="3">
    <location>
        <begin position="226"/>
        <end position="321"/>
    </location>
</feature>
<dbReference type="Gene3D" id="3.80.10.10">
    <property type="entry name" value="Ribonuclease Inhibitor"/>
    <property type="match status" value="2"/>
</dbReference>
<dbReference type="RefSeq" id="XP_067078695.1">
    <property type="nucleotide sequence ID" value="XM_067222594.1"/>
</dbReference>
<sequence length="1144" mass="124716">MARDDTPSSFTAIFRDSLRVELCRQGVSQAAAFASKCAQCVRLDGSGAHLALNGLGLGDREVIAAAEALIKLGTTAMLRVHGISRWALTLNQNSLTDNCVTHLSLLVSRCSPPLLYMDIRANSITAAAAQRIEEVRVQSSSPCVVKLDVTTAGGGRPSSEPVSACSLSSIQTQSASSCRGVDSMALEKRRHALLGSERPSSASGSVTPAASTDACVVSDESCNELVSGSPMKRVSTGLPSGTSRGGKRGGSKQGRENQAKGSCTPPRLPPETCKAGGNKLQRQSSAGVRMGNGEKRAGSCEVRGTPARSVPKEKQHYRSSSVRDDEFRVDLTENLSPLLTSVMDLTDSVSTGKLRTLYDTDDIWSVVRAKSSQGPDSSPEDRGPRVATAPRAGASFRSVTVLCLSRNGLKSLEPLPPSLLRLDVSENELRKISGLEKCRMLTLLNARHNRICSMTGLENNLSLSHLFLGGNEIEFVGGIAHLILLETLDLSYNRLETQASIRPLSLTKGLQHLMLRGNPVMERIQNCFRPMLRNLCPSLQFIDGIRLTFAQGGGWSSQIENSKTWDSSEPVSAATGRGGASTSTHKGDGRSSQCGSYMHLLTRGVTIGGKTGYSDSLKMSRATRAMEMQRKSEEETKERQRRASTRKGVPLHNELLKKLAIDSKKYLEDVLAERLASVQQSYDGAVTNTGRSTSVSVDSPSMRSPDKGEELEDNEAEVTVYVMEEGNTTPRRADQPDGSACRTPVKVWAQRRGASVGPQSAGKGSHRGALEERDEEKCRHVGVRRDESLNHRQWVQLRGRMETRKCGSEPTSIARSKQEACTRTPERGRVSRGGGSYKLSPIRGHANDKQAISTIAKRFLSDMGRLTPEVDERNSIAGGRQQKVAPSLQKASVQGPRVFSPSSQRTPTKAILVGATTPKRRAVDSSTPKSEDTRHSRGSNQSHSILSPPPFYPSTNPAALQCKQACDEWVEQLHEDAEAVQQALQTVVVLIATQRQALTAQGCDKDLLHKSFLQERQQCAGIIKNSGMLLDTEVPLEVVEHYAFTPEELNCTRVDESNMPDACEAAGGRKVGGSGHNNDVEVKRRETLNCIRLIGDAKTCLRYIVLLIEEKKERSLYRYVDEVTEFMTCEWEKFEHIEAWRVRR</sequence>
<dbReference type="Proteomes" id="UP000195570">
    <property type="component" value="Unassembled WGS sequence"/>
</dbReference>
<feature type="region of interest" description="Disordered" evidence="3">
    <location>
        <begin position="622"/>
        <end position="647"/>
    </location>
</feature>
<comment type="caution">
    <text evidence="4">The sequence shown here is derived from an EMBL/GenBank/DDBJ whole genome shotgun (WGS) entry which is preliminary data.</text>
</comment>
<dbReference type="PROSITE" id="PS51450">
    <property type="entry name" value="LRR"/>
    <property type="match status" value="2"/>
</dbReference>
<keyword evidence="2" id="KW-0677">Repeat</keyword>
<dbReference type="FunFam" id="3.80.10.10:FF:001344">
    <property type="entry name" value="Uncharacterized protein"/>
    <property type="match status" value="1"/>
</dbReference>
<keyword evidence="1" id="KW-0433">Leucine-rich repeat</keyword>
<reference evidence="4" key="1">
    <citation type="submission" date="2016-09" db="EMBL/GenBank/DDBJ databases">
        <authorList>
            <person name="Hebert L."/>
            <person name="Moumen B."/>
        </authorList>
    </citation>
    <scope>NUCLEOTIDE SEQUENCE [LARGE SCALE GENOMIC DNA]</scope>
    <source>
        <strain evidence="4">OVI</strain>
    </source>
</reference>
<evidence type="ECO:0000313" key="5">
    <source>
        <dbReference type="Proteomes" id="UP000195570"/>
    </source>
</evidence>
<feature type="region of interest" description="Disordered" evidence="3">
    <location>
        <begin position="872"/>
        <end position="953"/>
    </location>
</feature>
<dbReference type="SUPFAM" id="SSF52075">
    <property type="entry name" value="Outer arm dynein light chain 1"/>
    <property type="match status" value="1"/>
</dbReference>
<feature type="compositionally biased region" description="Basic and acidic residues" evidence="3">
    <location>
        <begin position="310"/>
        <end position="321"/>
    </location>
</feature>
<dbReference type="EMBL" id="CZPT02000733">
    <property type="protein sequence ID" value="SCU67369.1"/>
    <property type="molecule type" value="Genomic_DNA"/>
</dbReference>
<dbReference type="PANTHER" id="PTHR45973">
    <property type="entry name" value="PROTEIN PHOSPHATASE 1 REGULATORY SUBUNIT SDS22-RELATED"/>
    <property type="match status" value="1"/>
</dbReference>
<dbReference type="SUPFAM" id="SSF52047">
    <property type="entry name" value="RNI-like"/>
    <property type="match status" value="1"/>
</dbReference>
<dbReference type="SMART" id="SM00365">
    <property type="entry name" value="LRR_SD22"/>
    <property type="match status" value="4"/>
</dbReference>
<feature type="region of interest" description="Disordered" evidence="3">
    <location>
        <begin position="560"/>
        <end position="592"/>
    </location>
</feature>
<dbReference type="GeneID" id="92381646"/>
<dbReference type="VEuPathDB" id="TriTrypDB:TEOVI_000771200"/>
<feature type="region of interest" description="Disordered" evidence="3">
    <location>
        <begin position="369"/>
        <end position="390"/>
    </location>
</feature>
<organism evidence="4 5">
    <name type="scientific">Trypanosoma equiperdum</name>
    <dbReference type="NCBI Taxonomy" id="5694"/>
    <lineage>
        <taxon>Eukaryota</taxon>
        <taxon>Discoba</taxon>
        <taxon>Euglenozoa</taxon>
        <taxon>Kinetoplastea</taxon>
        <taxon>Metakinetoplastina</taxon>
        <taxon>Trypanosomatida</taxon>
        <taxon>Trypanosomatidae</taxon>
        <taxon>Trypanosoma</taxon>
    </lineage>
</organism>
<dbReference type="InterPro" id="IPR001611">
    <property type="entry name" value="Leu-rich_rpt"/>
</dbReference>